<name>A0AAC9FNL9_AERVE</name>
<dbReference type="Pfam" id="PF13175">
    <property type="entry name" value="AAA_15"/>
    <property type="match status" value="1"/>
</dbReference>
<protein>
    <recommendedName>
        <fullName evidence="1">Endonuclease GajA/Old nuclease/RecF-like AAA domain-containing protein</fullName>
    </recommendedName>
</protein>
<feature type="domain" description="Endonuclease GajA/Old nuclease/RecF-like AAA" evidence="1">
    <location>
        <begin position="1"/>
        <end position="93"/>
    </location>
</feature>
<dbReference type="RefSeq" id="WP_064339960.1">
    <property type="nucleotide sequence ID" value="NZ_CP014774.1"/>
</dbReference>
<dbReference type="Gene3D" id="3.40.50.300">
    <property type="entry name" value="P-loop containing nucleotide triphosphate hydrolases"/>
    <property type="match status" value="1"/>
</dbReference>
<dbReference type="SUPFAM" id="SSF52540">
    <property type="entry name" value="P-loop containing nucleoside triphosphate hydrolases"/>
    <property type="match status" value="1"/>
</dbReference>
<accession>A0AAC9FNL9</accession>
<dbReference type="AlphaFoldDB" id="A0AAC9FNL9"/>
<dbReference type="EMBL" id="CP014774">
    <property type="protein sequence ID" value="ANB54949.1"/>
    <property type="molecule type" value="Genomic_DNA"/>
</dbReference>
<evidence type="ECO:0000313" key="3">
    <source>
        <dbReference type="Proteomes" id="UP000076809"/>
    </source>
</evidence>
<proteinExistence type="predicted"/>
<organism evidence="2 3">
    <name type="scientific">Aeromonas veronii</name>
    <dbReference type="NCBI Taxonomy" id="654"/>
    <lineage>
        <taxon>Bacteria</taxon>
        <taxon>Pseudomonadati</taxon>
        <taxon>Pseudomonadota</taxon>
        <taxon>Gammaproteobacteria</taxon>
        <taxon>Aeromonadales</taxon>
        <taxon>Aeromonadaceae</taxon>
        <taxon>Aeromonas</taxon>
    </lineage>
</organism>
<dbReference type="Proteomes" id="UP000076809">
    <property type="component" value="Chromosome"/>
</dbReference>
<evidence type="ECO:0000313" key="2">
    <source>
        <dbReference type="EMBL" id="ANB54949.1"/>
    </source>
</evidence>
<dbReference type="InterPro" id="IPR041685">
    <property type="entry name" value="AAA_GajA/Old/RecF-like"/>
</dbReference>
<evidence type="ECO:0000259" key="1">
    <source>
        <dbReference type="Pfam" id="PF13175"/>
    </source>
</evidence>
<sequence>MFIESVKIENFKGFHGDNNILQLKIPDGVTEGSGLNIFVGENNSGKSTVFEIFDFIKDGTKKDITELLNKSIPTNAASILSVEVTYTGNIRNIINNHIQGNKVGTFLSSVYDDNGQEKFKVKRGADIDNEGDLKKILFWNETDGTHSNTSGQG</sequence>
<dbReference type="InterPro" id="IPR027417">
    <property type="entry name" value="P-loop_NTPase"/>
</dbReference>
<gene>
    <name evidence="2" type="ORF">WM43_20975</name>
</gene>
<reference evidence="2 3" key="1">
    <citation type="journal article" date="2016" name="J. Clin. Microbiol.">
        <title>Detection and Whole-Genome Sequencing of Carbapenemase-Producing Aeromonas hydrophila Isolates from Routine Perirectal Surveillance Culture.</title>
        <authorList>
            <person name="Hughes H.Y."/>
            <person name="Conlan S.P."/>
            <person name="Lau A.F."/>
            <person name="Dekker J.P."/>
            <person name="Michelin A.V."/>
            <person name="Youn J.H."/>
            <person name="Henderson D.K."/>
            <person name="Frank K.M."/>
            <person name="Segre J.A."/>
            <person name="Palmore T.N."/>
        </authorList>
    </citation>
    <scope>NUCLEOTIDE SEQUENCE [LARGE SCALE GENOMIC DNA]</scope>
    <source>
        <strain evidence="2 3">AVNIH1</strain>
    </source>
</reference>